<dbReference type="OrthoDB" id="9803968at2"/>
<evidence type="ECO:0000313" key="3">
    <source>
        <dbReference type="Proteomes" id="UP000019150"/>
    </source>
</evidence>
<evidence type="ECO:0000313" key="2">
    <source>
        <dbReference type="EMBL" id="AHH20056.1"/>
    </source>
</evidence>
<dbReference type="HOGENOM" id="CLU_000022_17_10_11"/>
<accession>W5TS65</accession>
<keyword evidence="2" id="KW-0436">Ligase</keyword>
<dbReference type="EMBL" id="CP006850">
    <property type="protein sequence ID" value="AHH20056.1"/>
    <property type="molecule type" value="Genomic_DNA"/>
</dbReference>
<proteinExistence type="predicted"/>
<feature type="domain" description="AMP-binding enzyme C-terminal" evidence="1">
    <location>
        <begin position="2"/>
        <end position="83"/>
    </location>
</feature>
<reference evidence="2 3" key="1">
    <citation type="journal article" date="2014" name="Appl. Environ. Microbiol.">
        <title>Insights into the Microbial Degradation of Rubber and Gutta-Percha by Analysis of the Complete Genome of Nocardia nova SH22a.</title>
        <authorList>
            <person name="Luo Q."/>
            <person name="Hiessl S."/>
            <person name="Poehlein A."/>
            <person name="Daniel R."/>
            <person name="Steinbuchel A."/>
        </authorList>
    </citation>
    <scope>NUCLEOTIDE SEQUENCE [LARGE SCALE GENOMIC DNA]</scope>
    <source>
        <strain evidence="2">SH22a</strain>
    </source>
</reference>
<dbReference type="KEGG" id="nno:NONO_c52760"/>
<dbReference type="InterPro" id="IPR025110">
    <property type="entry name" value="AMP-bd_C"/>
</dbReference>
<dbReference type="Pfam" id="PF13193">
    <property type="entry name" value="AMP-binding_C"/>
    <property type="match status" value="1"/>
</dbReference>
<dbReference type="Gene3D" id="3.30.300.30">
    <property type="match status" value="1"/>
</dbReference>
<dbReference type="PANTHER" id="PTHR24095:SF14">
    <property type="entry name" value="ACETYL-COENZYME A SYNTHETASE 1"/>
    <property type="match status" value="1"/>
</dbReference>
<dbReference type="GO" id="GO:0003987">
    <property type="term" value="F:acetate-CoA ligase activity"/>
    <property type="evidence" value="ECO:0007669"/>
    <property type="project" value="TreeGrafter"/>
</dbReference>
<dbReference type="PANTHER" id="PTHR24095">
    <property type="entry name" value="ACETYL-COENZYME A SYNTHETASE"/>
    <property type="match status" value="1"/>
</dbReference>
<sequence>MAVAHPKVAESAVMGAADVVTGQAVVAYVILRDSVFEEAGHNGVDDEALVTELSDHVRKEIGPIARPRQIMIVGGLPKTRSGKIVRRLLRDVAEGRDVGDTQTLADPSVMDSIIAIHVTDPT</sequence>
<evidence type="ECO:0000259" key="1">
    <source>
        <dbReference type="Pfam" id="PF13193"/>
    </source>
</evidence>
<dbReference type="STRING" id="1415166.NONO_c52760"/>
<organism evidence="2 3">
    <name type="scientific">Nocardia nova SH22a</name>
    <dbReference type="NCBI Taxonomy" id="1415166"/>
    <lineage>
        <taxon>Bacteria</taxon>
        <taxon>Bacillati</taxon>
        <taxon>Actinomycetota</taxon>
        <taxon>Actinomycetes</taxon>
        <taxon>Mycobacteriales</taxon>
        <taxon>Nocardiaceae</taxon>
        <taxon>Nocardia</taxon>
    </lineage>
</organism>
<dbReference type="AlphaFoldDB" id="W5TS65"/>
<dbReference type="eggNOG" id="COG0365">
    <property type="taxonomic scope" value="Bacteria"/>
</dbReference>
<dbReference type="InterPro" id="IPR045851">
    <property type="entry name" value="AMP-bd_C_sf"/>
</dbReference>
<name>W5TS65_9NOCA</name>
<dbReference type="GO" id="GO:0005829">
    <property type="term" value="C:cytosol"/>
    <property type="evidence" value="ECO:0007669"/>
    <property type="project" value="TreeGrafter"/>
</dbReference>
<gene>
    <name evidence="2" type="ORF">NONO_c52760</name>
</gene>
<dbReference type="Proteomes" id="UP000019150">
    <property type="component" value="Chromosome"/>
</dbReference>
<protein>
    <submittedName>
        <fullName evidence="2">Putative acetate--CoA ligase</fullName>
    </submittedName>
</protein>
<dbReference type="PATRIC" id="fig|1415166.3.peg.5436"/>
<keyword evidence="3" id="KW-1185">Reference proteome</keyword>
<dbReference type="GO" id="GO:0006085">
    <property type="term" value="P:acetyl-CoA biosynthetic process"/>
    <property type="evidence" value="ECO:0007669"/>
    <property type="project" value="TreeGrafter"/>
</dbReference>
<dbReference type="SUPFAM" id="SSF56801">
    <property type="entry name" value="Acetyl-CoA synthetase-like"/>
    <property type="match status" value="1"/>
</dbReference>